<reference evidence="3" key="1">
    <citation type="submission" date="2019-12" db="EMBL/GenBank/DDBJ databases">
        <title>Novel species isolated from a subtropical stream in China.</title>
        <authorList>
            <person name="Lu H."/>
        </authorList>
    </citation>
    <scope>NUCLEOTIDE SEQUENCE [LARGE SCALE GENOMIC DNA]</scope>
    <source>
        <strain evidence="3">FT81W</strain>
    </source>
</reference>
<sequence>MSSRLALLLMTALTVHGAIAADTPATQTAPPCALTAAPRNVEYPWMSIERWRGMHAEQVARAAKGDIDVMFLGDSITEMWSKPVWDANFGQLKAANFGIGGDHTGNVLWRLQDPAIARLQPKLVVLLIGVNNLNLCGETPEQVFGGIQAVVGRLRAQYPAARILLNAVLPSGAKPDEPVRQRIVALDKMVATLDDGQRVFFNDYGAHFIGTDGTLSAENQPDFLHLSEKGYRIWAAAMRPDIERLLNQPRPAQPVVLAADDVRAFAAAPAGFDQARAGVAQGRIEEFSYDSSITGTRRKANVYLPAGYTAQRRYPVLYLLHGIGGNHDEWRGYVHAQAILDNLIADGKAVPMIVVMPNGRALADDRPPPGERTFTPAHIAGFTAFERELPEVLVPAIDARYPTMAGGAQRAIAGLSMGGGQSLNIGLGHPEIFGWVGAFSAAPNLKAAAALLPEGGHVQPRLLYLSCGNQDGLIAGSQTLHRYLKEHGIAHIWNVDEHAHDRESWADNLYHYAQLIFRQGGGAPAAQQ</sequence>
<dbReference type="InterPro" id="IPR050583">
    <property type="entry name" value="Mycobacterial_A85_antigen"/>
</dbReference>
<dbReference type="SUPFAM" id="SSF53474">
    <property type="entry name" value="alpha/beta-Hydrolases"/>
    <property type="match status" value="1"/>
</dbReference>
<evidence type="ECO:0000313" key="4">
    <source>
        <dbReference type="Proteomes" id="UP000447355"/>
    </source>
</evidence>
<feature type="chain" id="PRO_5032771057" description="SGNH hydrolase-type esterase domain-containing protein" evidence="1">
    <location>
        <begin position="21"/>
        <end position="528"/>
    </location>
</feature>
<dbReference type="RefSeq" id="WP_161084169.1">
    <property type="nucleotide sequence ID" value="NZ_WWCX01000020.1"/>
</dbReference>
<comment type="caution">
    <text evidence="3">The sequence shown here is derived from an EMBL/GenBank/DDBJ whole genome shotgun (WGS) entry which is preliminary data.</text>
</comment>
<dbReference type="EMBL" id="WWCX01000020">
    <property type="protein sequence ID" value="MYM95020.1"/>
    <property type="molecule type" value="Genomic_DNA"/>
</dbReference>
<dbReference type="Gene3D" id="3.40.50.1820">
    <property type="entry name" value="alpha/beta hydrolase"/>
    <property type="match status" value="1"/>
</dbReference>
<dbReference type="GO" id="GO:0016788">
    <property type="term" value="F:hydrolase activity, acting on ester bonds"/>
    <property type="evidence" value="ECO:0007669"/>
    <property type="project" value="UniProtKB-ARBA"/>
</dbReference>
<dbReference type="Gene3D" id="3.40.50.1110">
    <property type="entry name" value="SGNH hydrolase"/>
    <property type="match status" value="1"/>
</dbReference>
<dbReference type="SUPFAM" id="SSF52266">
    <property type="entry name" value="SGNH hydrolase"/>
    <property type="match status" value="1"/>
</dbReference>
<keyword evidence="1" id="KW-0732">Signal</keyword>
<dbReference type="GO" id="GO:0016747">
    <property type="term" value="F:acyltransferase activity, transferring groups other than amino-acyl groups"/>
    <property type="evidence" value="ECO:0007669"/>
    <property type="project" value="TreeGrafter"/>
</dbReference>
<dbReference type="InterPro" id="IPR013830">
    <property type="entry name" value="SGNH_hydro"/>
</dbReference>
<evidence type="ECO:0000256" key="1">
    <source>
        <dbReference type="SAM" id="SignalP"/>
    </source>
</evidence>
<dbReference type="PANTHER" id="PTHR48098">
    <property type="entry name" value="ENTEROCHELIN ESTERASE-RELATED"/>
    <property type="match status" value="1"/>
</dbReference>
<organism evidence="3 4">
    <name type="scientific">Duganella vulcania</name>
    <dbReference type="NCBI Taxonomy" id="2692166"/>
    <lineage>
        <taxon>Bacteria</taxon>
        <taxon>Pseudomonadati</taxon>
        <taxon>Pseudomonadota</taxon>
        <taxon>Betaproteobacteria</taxon>
        <taxon>Burkholderiales</taxon>
        <taxon>Oxalobacteraceae</taxon>
        <taxon>Telluria group</taxon>
        <taxon>Duganella</taxon>
    </lineage>
</organism>
<accession>A0A845GNJ9</accession>
<dbReference type="Pfam" id="PF13472">
    <property type="entry name" value="Lipase_GDSL_2"/>
    <property type="match status" value="1"/>
</dbReference>
<dbReference type="PANTHER" id="PTHR48098:SF1">
    <property type="entry name" value="DIACYLGLYCEROL ACYLTRANSFERASE_MYCOLYLTRANSFERASE AG85A"/>
    <property type="match status" value="1"/>
</dbReference>
<dbReference type="InterPro" id="IPR029058">
    <property type="entry name" value="AB_hydrolase_fold"/>
</dbReference>
<dbReference type="Proteomes" id="UP000447355">
    <property type="component" value="Unassembled WGS sequence"/>
</dbReference>
<dbReference type="Pfam" id="PF00756">
    <property type="entry name" value="Esterase"/>
    <property type="match status" value="1"/>
</dbReference>
<feature type="signal peptide" evidence="1">
    <location>
        <begin position="1"/>
        <end position="20"/>
    </location>
</feature>
<feature type="domain" description="SGNH hydrolase-type esterase" evidence="2">
    <location>
        <begin position="71"/>
        <end position="233"/>
    </location>
</feature>
<dbReference type="InterPro" id="IPR036514">
    <property type="entry name" value="SGNH_hydro_sf"/>
</dbReference>
<dbReference type="InterPro" id="IPR000801">
    <property type="entry name" value="Esterase-like"/>
</dbReference>
<name>A0A845GNJ9_9BURK</name>
<proteinExistence type="predicted"/>
<protein>
    <recommendedName>
        <fullName evidence="2">SGNH hydrolase-type esterase domain-containing protein</fullName>
    </recommendedName>
</protein>
<evidence type="ECO:0000259" key="2">
    <source>
        <dbReference type="Pfam" id="PF13472"/>
    </source>
</evidence>
<gene>
    <name evidence="3" type="ORF">GTP90_14215</name>
</gene>
<dbReference type="AlphaFoldDB" id="A0A845GNJ9"/>
<evidence type="ECO:0000313" key="3">
    <source>
        <dbReference type="EMBL" id="MYM95020.1"/>
    </source>
</evidence>